<dbReference type="Pfam" id="PF10214">
    <property type="entry name" value="Rrn6_beta-prop"/>
    <property type="match status" value="1"/>
</dbReference>
<evidence type="ECO:0000259" key="4">
    <source>
        <dbReference type="Pfam" id="PF20640"/>
    </source>
</evidence>
<evidence type="ECO:0000313" key="6">
    <source>
        <dbReference type="Proteomes" id="UP001375240"/>
    </source>
</evidence>
<sequence>MSIIEYGTVGQVEYRSQRGEWSFLKRRPSPQDIISLGEPTVLLKPCLQDDTAGLGKRPAGRQSLARRFAGNHTEFVPAVSQIIDIYEESTVVEDLSQWAVSKTSPLMTVAHAGHVDNLLGGTHPLRKVLVYVTGISGNKLAATAVQLQRLTSDDVVVRRPSLKPQSRAIFACDGPIEQLQPVYEAETKKTKPWLLLRTQKTIYLVHIAIDFALSPGDAAFSVTCMAAIESPLAGGHNFLHVTINPWQGDQIAVVDTNGTWSIWTFVAKRSHRSKLAPTDPKLVCTGCIYTSDHSNALSWANITWGCSENELLIATRTELFRLDIEAGSRSDIFTSLLESSTRGVEIVNLSRSQNEAGQVILLTNYALHLLQLDGMIKPVLVWRHYRHPEDRSLCCSISNLDNGSWVLLYSRYNPNISVLRILENNQAFDLSLLSIKGLDNPVIGLALLEGSVKRAADERRRADVFTIVGIGSGYEIWRQDCTVDPNLDINIFRRTSKRRRALWIGHIVPTSEEEGDMSDSGDTFGDMGLGSTFEKLSLGTQEQAAPGVSILNLEKLYEEAFEDEGPAYKSGDSAGGQSFTSFYLSRLRSLFKGEYEGTDFGIITCQHVKRELEGLFDDPNLLFTEIQRLSSEDANSAVGIIDLDAAFLQNDVSSALPALSKRDGQENEHNQPIVGSIYDTLISIWLESLPTESPAKTRLRRERLARMLSIDIGLSSLGACYNMKQARSTDLTNANGCIEADKEQLILTPLQIPLLATVEKSPDDRSKESHGIIETGHRDHTQGRRSSLSQRLFLEAFTLVTHTGNDPDIDALLNDWDVGRAPGQYQWRQLSSIQRQAYEESQRSRSRSRSRTGSRQRRATSTATAAREPDAMPNGDLHMTQPVTRTEIATAFPLASSQIASSQRFPSSQVQRGHHGDSRKMKKRRTEGF</sequence>
<evidence type="ECO:0000259" key="2">
    <source>
        <dbReference type="Pfam" id="PF10214"/>
    </source>
</evidence>
<comment type="caution">
    <text evidence="5">The sequence shown here is derived from an EMBL/GenBank/DDBJ whole genome shotgun (WGS) entry which is preliminary data.</text>
</comment>
<dbReference type="Pfam" id="PF20639">
    <property type="entry name" value="Rrn6_K-rich"/>
    <property type="match status" value="1"/>
</dbReference>
<feature type="compositionally biased region" description="Basic residues" evidence="1">
    <location>
        <begin position="844"/>
        <end position="858"/>
    </location>
</feature>
<dbReference type="InterPro" id="IPR048537">
    <property type="entry name" value="RRN6_HB"/>
</dbReference>
<dbReference type="Proteomes" id="UP001375240">
    <property type="component" value="Unassembled WGS sequence"/>
</dbReference>
<dbReference type="Pfam" id="PF20640">
    <property type="entry name" value="Rrn6_HB"/>
    <property type="match status" value="1"/>
</dbReference>
<evidence type="ECO:0000313" key="5">
    <source>
        <dbReference type="EMBL" id="KAK6339076.1"/>
    </source>
</evidence>
<gene>
    <name evidence="5" type="ORF">TWF696_009864</name>
</gene>
<dbReference type="GO" id="GO:0001179">
    <property type="term" value="F:RNA polymerase I general transcription initiation factor binding"/>
    <property type="evidence" value="ECO:0007669"/>
    <property type="project" value="TreeGrafter"/>
</dbReference>
<proteinExistence type="predicted"/>
<feature type="compositionally biased region" description="Basic and acidic residues" evidence="1">
    <location>
        <begin position="760"/>
        <end position="782"/>
    </location>
</feature>
<feature type="domain" description="RRN6 K-rich C-terminal" evidence="3">
    <location>
        <begin position="811"/>
        <end position="929"/>
    </location>
</feature>
<dbReference type="InterPro" id="IPR019350">
    <property type="entry name" value="RNA_pol_I-sp_TIF_RRN6-like"/>
</dbReference>
<dbReference type="AlphaFoldDB" id="A0AAV9UCJ3"/>
<dbReference type="PANTHER" id="PTHR28221:SF2">
    <property type="entry name" value="RNA POLYMERASE I-SPECIFIC TRANSCRIPTION INITIATION FACTOR RRN6"/>
    <property type="match status" value="1"/>
</dbReference>
<dbReference type="InterPro" id="IPR048535">
    <property type="entry name" value="RRN6_beta-prop"/>
</dbReference>
<feature type="domain" description="RRN6 helical bundle" evidence="4">
    <location>
        <begin position="674"/>
        <end position="717"/>
    </location>
</feature>
<feature type="region of interest" description="Disordered" evidence="1">
    <location>
        <begin position="835"/>
        <end position="929"/>
    </location>
</feature>
<dbReference type="GO" id="GO:0042790">
    <property type="term" value="P:nucleolar large rRNA transcription by RNA polymerase I"/>
    <property type="evidence" value="ECO:0007669"/>
    <property type="project" value="TreeGrafter"/>
</dbReference>
<feature type="region of interest" description="Disordered" evidence="1">
    <location>
        <begin position="760"/>
        <end position="786"/>
    </location>
</feature>
<feature type="compositionally biased region" description="Basic residues" evidence="1">
    <location>
        <begin position="920"/>
        <end position="929"/>
    </location>
</feature>
<dbReference type="GO" id="GO:0001163">
    <property type="term" value="F:RNA polymerase I transcription regulatory region sequence-specific DNA binding"/>
    <property type="evidence" value="ECO:0007669"/>
    <property type="project" value="TreeGrafter"/>
</dbReference>
<accession>A0AAV9UCJ3</accession>
<dbReference type="GO" id="GO:0070860">
    <property type="term" value="C:RNA polymerase I core factor complex"/>
    <property type="evidence" value="ECO:0007669"/>
    <property type="project" value="TreeGrafter"/>
</dbReference>
<reference evidence="5 6" key="1">
    <citation type="submission" date="2019-10" db="EMBL/GenBank/DDBJ databases">
        <authorList>
            <person name="Palmer J.M."/>
        </authorList>
    </citation>
    <scope>NUCLEOTIDE SEQUENCE [LARGE SCALE GENOMIC DNA]</scope>
    <source>
        <strain evidence="5 6">TWF696</strain>
    </source>
</reference>
<name>A0AAV9UCJ3_9PEZI</name>
<dbReference type="InterPro" id="IPR048536">
    <property type="entry name" value="Rrn6_K-rich"/>
</dbReference>
<evidence type="ECO:0000256" key="1">
    <source>
        <dbReference type="SAM" id="MobiDB-lite"/>
    </source>
</evidence>
<keyword evidence="6" id="KW-1185">Reference proteome</keyword>
<feature type="compositionally biased region" description="Polar residues" evidence="1">
    <location>
        <begin position="895"/>
        <end position="911"/>
    </location>
</feature>
<dbReference type="PANTHER" id="PTHR28221">
    <property type="entry name" value="RNA POLYMERASE I-SPECIFIC TRANSCRIPTION INITIATION FACTOR RRN6"/>
    <property type="match status" value="1"/>
</dbReference>
<protein>
    <submittedName>
        <fullName evidence="5">Uncharacterized protein</fullName>
    </submittedName>
</protein>
<dbReference type="EMBL" id="JAVHNQ010000009">
    <property type="protein sequence ID" value="KAK6339076.1"/>
    <property type="molecule type" value="Genomic_DNA"/>
</dbReference>
<evidence type="ECO:0000259" key="3">
    <source>
        <dbReference type="Pfam" id="PF20639"/>
    </source>
</evidence>
<organism evidence="5 6">
    <name type="scientific">Orbilia brochopaga</name>
    <dbReference type="NCBI Taxonomy" id="3140254"/>
    <lineage>
        <taxon>Eukaryota</taxon>
        <taxon>Fungi</taxon>
        <taxon>Dikarya</taxon>
        <taxon>Ascomycota</taxon>
        <taxon>Pezizomycotina</taxon>
        <taxon>Orbiliomycetes</taxon>
        <taxon>Orbiliales</taxon>
        <taxon>Orbiliaceae</taxon>
        <taxon>Orbilia</taxon>
    </lineage>
</organism>
<feature type="domain" description="RRN6 beta-propeller" evidence="2">
    <location>
        <begin position="103"/>
        <end position="425"/>
    </location>
</feature>